<organism evidence="2 3">
    <name type="scientific">Devosia insulae DS-56</name>
    <dbReference type="NCBI Taxonomy" id="1116389"/>
    <lineage>
        <taxon>Bacteria</taxon>
        <taxon>Pseudomonadati</taxon>
        <taxon>Pseudomonadota</taxon>
        <taxon>Alphaproteobacteria</taxon>
        <taxon>Hyphomicrobiales</taxon>
        <taxon>Devosiaceae</taxon>
        <taxon>Devosia</taxon>
    </lineage>
</organism>
<sequence>MRLLAFSIALLSIFVVQPISASAATISIVSMQYSATHPVPHLHYDGDTADGDFATLQSMYDTFVKCRLSCIGPDGGATAVLTLNGPGGSYYEGLALADFLRANHIATVVERGSSCYSACAFAFLGGSAWSSQDGVGTYVDRMVEPGSIVGFHAPYADEQSFINALNERGAMAMQGQTRDSLALMVKELVKWNVDPEVIFRMVGMGPEETYNLLTGEDLYLARVTLPPTPSSGWITDLPSAIREACFRLLAIDERADPYDMQWRFQSDYTPAIGKAEFAGPISGYKLGERLLDIGSCSATDASMATDGDYEIALYFSPGLDGLNAASTSFFNRQHGWSTAGVGRDPLKRIFAKGPLNSFFLPLDADIDGLDLPGEADIDANRFNTALPPLLPTMPSDLVVDASTPSSRVSHLGDVFVFERVGGRQLYDSALAQGALGRAYTNDVTSDTGFVREGAFIDTAATFVWFGILDGDSSAVVEAVVVKPNGEAPTDEDLATLRRIQCETDFLGSKLNCG</sequence>
<comment type="caution">
    <text evidence="2">The sequence shown here is derived from an EMBL/GenBank/DDBJ whole genome shotgun (WGS) entry which is preliminary data.</text>
</comment>
<feature type="chain" id="PRO_5009190521" description="Periplasmic protein-like protein" evidence="1">
    <location>
        <begin position="24"/>
        <end position="513"/>
    </location>
</feature>
<keyword evidence="1" id="KW-0732">Signal</keyword>
<dbReference type="OrthoDB" id="5936191at2"/>
<accession>A0A1E5XRS6</accession>
<dbReference type="Proteomes" id="UP000095463">
    <property type="component" value="Unassembled WGS sequence"/>
</dbReference>
<evidence type="ECO:0000256" key="1">
    <source>
        <dbReference type="SAM" id="SignalP"/>
    </source>
</evidence>
<reference evidence="2 3" key="1">
    <citation type="journal article" date="2015" name="Genome Announc.">
        <title>Genome Assemblies of Three Soil-Associated Devosia species: D. insulae, D. limi, and D. soli.</title>
        <authorList>
            <person name="Hassan Y.I."/>
            <person name="Lepp D."/>
            <person name="Zhou T."/>
        </authorList>
    </citation>
    <scope>NUCLEOTIDE SEQUENCE [LARGE SCALE GENOMIC DNA]</scope>
    <source>
        <strain evidence="2 3">DS-56</strain>
    </source>
</reference>
<keyword evidence="3" id="KW-1185">Reference proteome</keyword>
<proteinExistence type="predicted"/>
<dbReference type="AlphaFoldDB" id="A0A1E5XRS6"/>
<dbReference type="InterPro" id="IPR029045">
    <property type="entry name" value="ClpP/crotonase-like_dom_sf"/>
</dbReference>
<evidence type="ECO:0000313" key="2">
    <source>
        <dbReference type="EMBL" id="OEO31289.1"/>
    </source>
</evidence>
<dbReference type="SUPFAM" id="SSF52096">
    <property type="entry name" value="ClpP/crotonase"/>
    <property type="match status" value="1"/>
</dbReference>
<dbReference type="Gene3D" id="3.90.226.10">
    <property type="entry name" value="2-enoyl-CoA Hydratase, Chain A, domain 1"/>
    <property type="match status" value="1"/>
</dbReference>
<name>A0A1E5XRS6_9HYPH</name>
<protein>
    <recommendedName>
        <fullName evidence="4">Periplasmic protein-like protein</fullName>
    </recommendedName>
</protein>
<feature type="signal peptide" evidence="1">
    <location>
        <begin position="1"/>
        <end position="23"/>
    </location>
</feature>
<gene>
    <name evidence="2" type="ORF">VW23_016955</name>
</gene>
<dbReference type="RefSeq" id="WP_069909511.1">
    <property type="nucleotide sequence ID" value="NZ_LAJE02000162.1"/>
</dbReference>
<evidence type="ECO:0008006" key="4">
    <source>
        <dbReference type="Google" id="ProtNLM"/>
    </source>
</evidence>
<evidence type="ECO:0000313" key="3">
    <source>
        <dbReference type="Proteomes" id="UP000095463"/>
    </source>
</evidence>
<dbReference type="EMBL" id="LAJE02000162">
    <property type="protein sequence ID" value="OEO31289.1"/>
    <property type="molecule type" value="Genomic_DNA"/>
</dbReference>